<keyword evidence="2" id="KW-1185">Reference proteome</keyword>
<dbReference type="Proteomes" id="UP000886501">
    <property type="component" value="Unassembled WGS sequence"/>
</dbReference>
<comment type="caution">
    <text evidence="1">The sequence shown here is derived from an EMBL/GenBank/DDBJ whole genome shotgun (WGS) entry which is preliminary data.</text>
</comment>
<gene>
    <name evidence="1" type="ORF">BDM02DRAFT_980105</name>
</gene>
<reference evidence="1" key="2">
    <citation type="journal article" date="2020" name="Nat. Commun.">
        <title>Large-scale genome sequencing of mycorrhizal fungi provides insights into the early evolution of symbiotic traits.</title>
        <authorList>
            <person name="Miyauchi S."/>
            <person name="Kiss E."/>
            <person name="Kuo A."/>
            <person name="Drula E."/>
            <person name="Kohler A."/>
            <person name="Sanchez-Garcia M."/>
            <person name="Morin E."/>
            <person name="Andreopoulos B."/>
            <person name="Barry K.W."/>
            <person name="Bonito G."/>
            <person name="Buee M."/>
            <person name="Carver A."/>
            <person name="Chen C."/>
            <person name="Cichocki N."/>
            <person name="Clum A."/>
            <person name="Culley D."/>
            <person name="Crous P.W."/>
            <person name="Fauchery L."/>
            <person name="Girlanda M."/>
            <person name="Hayes R.D."/>
            <person name="Keri Z."/>
            <person name="LaButti K."/>
            <person name="Lipzen A."/>
            <person name="Lombard V."/>
            <person name="Magnuson J."/>
            <person name="Maillard F."/>
            <person name="Murat C."/>
            <person name="Nolan M."/>
            <person name="Ohm R.A."/>
            <person name="Pangilinan J."/>
            <person name="Pereira M.F."/>
            <person name="Perotto S."/>
            <person name="Peter M."/>
            <person name="Pfister S."/>
            <person name="Riley R."/>
            <person name="Sitrit Y."/>
            <person name="Stielow J.B."/>
            <person name="Szollosi G."/>
            <person name="Zifcakova L."/>
            <person name="Stursova M."/>
            <person name="Spatafora J.W."/>
            <person name="Tedersoo L."/>
            <person name="Vaario L.M."/>
            <person name="Yamada A."/>
            <person name="Yan M."/>
            <person name="Wang P."/>
            <person name="Xu J."/>
            <person name="Bruns T."/>
            <person name="Baldrian P."/>
            <person name="Vilgalys R."/>
            <person name="Dunand C."/>
            <person name="Henrissat B."/>
            <person name="Grigoriev I.V."/>
            <person name="Hibbett D."/>
            <person name="Nagy L.G."/>
            <person name="Martin F.M."/>
        </authorList>
    </citation>
    <scope>NUCLEOTIDE SEQUENCE</scope>
    <source>
        <strain evidence="1">P2</strain>
    </source>
</reference>
<evidence type="ECO:0000313" key="2">
    <source>
        <dbReference type="Proteomes" id="UP000886501"/>
    </source>
</evidence>
<reference evidence="1" key="1">
    <citation type="submission" date="2019-10" db="EMBL/GenBank/DDBJ databases">
        <authorList>
            <consortium name="DOE Joint Genome Institute"/>
            <person name="Kuo A."/>
            <person name="Miyauchi S."/>
            <person name="Kiss E."/>
            <person name="Drula E."/>
            <person name="Kohler A."/>
            <person name="Sanchez-Garcia M."/>
            <person name="Andreopoulos B."/>
            <person name="Barry K.W."/>
            <person name="Bonito G."/>
            <person name="Buee M."/>
            <person name="Carver A."/>
            <person name="Chen C."/>
            <person name="Cichocki N."/>
            <person name="Clum A."/>
            <person name="Culley D."/>
            <person name="Crous P.W."/>
            <person name="Fauchery L."/>
            <person name="Girlanda M."/>
            <person name="Hayes R."/>
            <person name="Keri Z."/>
            <person name="Labutti K."/>
            <person name="Lipzen A."/>
            <person name="Lombard V."/>
            <person name="Magnuson J."/>
            <person name="Maillard F."/>
            <person name="Morin E."/>
            <person name="Murat C."/>
            <person name="Nolan M."/>
            <person name="Ohm R."/>
            <person name="Pangilinan J."/>
            <person name="Pereira M."/>
            <person name="Perotto S."/>
            <person name="Peter M."/>
            <person name="Riley R."/>
            <person name="Sitrit Y."/>
            <person name="Stielow B."/>
            <person name="Szollosi G."/>
            <person name="Zifcakova L."/>
            <person name="Stursova M."/>
            <person name="Spatafora J.W."/>
            <person name="Tedersoo L."/>
            <person name="Vaario L.-M."/>
            <person name="Yamada A."/>
            <person name="Yan M."/>
            <person name="Wang P."/>
            <person name="Xu J."/>
            <person name="Bruns T."/>
            <person name="Baldrian P."/>
            <person name="Vilgalys R."/>
            <person name="Henrissat B."/>
            <person name="Grigoriev I.V."/>
            <person name="Hibbett D."/>
            <person name="Nagy L.G."/>
            <person name="Martin F.M."/>
        </authorList>
    </citation>
    <scope>NUCLEOTIDE SEQUENCE</scope>
    <source>
        <strain evidence="1">P2</strain>
    </source>
</reference>
<proteinExistence type="predicted"/>
<name>A0ACB6ZP14_THEGA</name>
<accession>A0ACB6ZP14</accession>
<evidence type="ECO:0000313" key="1">
    <source>
        <dbReference type="EMBL" id="KAF9651161.1"/>
    </source>
</evidence>
<organism evidence="1 2">
    <name type="scientific">Thelephora ganbajun</name>
    <name type="common">Ganba fungus</name>
    <dbReference type="NCBI Taxonomy" id="370292"/>
    <lineage>
        <taxon>Eukaryota</taxon>
        <taxon>Fungi</taxon>
        <taxon>Dikarya</taxon>
        <taxon>Basidiomycota</taxon>
        <taxon>Agaricomycotina</taxon>
        <taxon>Agaricomycetes</taxon>
        <taxon>Thelephorales</taxon>
        <taxon>Thelephoraceae</taxon>
        <taxon>Thelephora</taxon>
    </lineage>
</organism>
<sequence length="160" mass="17952">MSHHPNYILFRSLMPRRIEKSTSSCYTCQKLHKLTVWRTSTRKELFLLVQCPTPYHCTSMPPPWGMSNYISIGFTLNTTPVLIGGCPAQVTSASSRLAPLPWCISSNFRPVCRNVYSPPVIVGNDTGVGDYQTTGMVHVGAQEHFLLHLAPPLGYSWRRS</sequence>
<dbReference type="EMBL" id="MU117978">
    <property type="protein sequence ID" value="KAF9651161.1"/>
    <property type="molecule type" value="Genomic_DNA"/>
</dbReference>
<protein>
    <submittedName>
        <fullName evidence="1">Uncharacterized protein</fullName>
    </submittedName>
</protein>